<evidence type="ECO:0000313" key="4">
    <source>
        <dbReference type="EMBL" id="MBP0459869.1"/>
    </source>
</evidence>
<dbReference type="PANTHER" id="PTHR40082">
    <property type="entry name" value="BLR5956 PROTEIN"/>
    <property type="match status" value="1"/>
</dbReference>
<evidence type="ECO:0000259" key="3">
    <source>
        <dbReference type="PROSITE" id="PS51755"/>
    </source>
</evidence>
<dbReference type="InterPro" id="IPR036108">
    <property type="entry name" value="4pyrrol_syn_uPrphyn_synt_sf"/>
</dbReference>
<dbReference type="RefSeq" id="WP_209342034.1">
    <property type="nucleotide sequence ID" value="NZ_JAGIQL010000089.1"/>
</dbReference>
<evidence type="ECO:0000256" key="1">
    <source>
        <dbReference type="ARBA" id="ARBA00023125"/>
    </source>
</evidence>
<dbReference type="GO" id="GO:0000160">
    <property type="term" value="P:phosphorelay signal transduction system"/>
    <property type="evidence" value="ECO:0007669"/>
    <property type="project" value="InterPro"/>
</dbReference>
<dbReference type="AlphaFoldDB" id="A0A940MBG4"/>
<dbReference type="GO" id="GO:0006780">
    <property type="term" value="P:uroporphyrinogen III biosynthetic process"/>
    <property type="evidence" value="ECO:0007669"/>
    <property type="project" value="InterPro"/>
</dbReference>
<sequence>MAKPGTPSPRLGPRTPLSEGPLTGFTVGIVAARGHDGLAELLAARGARVLDAPVRRLVERTARREVHALTFTGAPALAAFLAAADACGRRTAVVEAMRADVVTVASGPGPGRRLLGLGAPAVWPGRAGLDALAHTVTGTLTARARHEMEIAGRHVVLQGARLLVSGESLRLTPRQAAVVRVLAEYPGRVVSRERLLRRAWPEADADGHAVEAAIGRLRSALGQHRDLIRTVPKRGYRLAAR</sequence>
<organism evidence="4 5">
    <name type="scientific">Streptomyces montanisoli</name>
    <dbReference type="NCBI Taxonomy" id="2798581"/>
    <lineage>
        <taxon>Bacteria</taxon>
        <taxon>Bacillati</taxon>
        <taxon>Actinomycetota</taxon>
        <taxon>Actinomycetes</taxon>
        <taxon>Kitasatosporales</taxon>
        <taxon>Streptomycetaceae</taxon>
        <taxon>Streptomyces</taxon>
    </lineage>
</organism>
<reference evidence="4" key="1">
    <citation type="submission" date="2021-03" db="EMBL/GenBank/DDBJ databases">
        <title>Whole genome sequence of Streptomyces bomunensis MMS17-BM035.</title>
        <authorList>
            <person name="Lee J.H."/>
        </authorList>
    </citation>
    <scope>NUCLEOTIDE SEQUENCE</scope>
    <source>
        <strain evidence="4">MMS17-BM035</strain>
    </source>
</reference>
<dbReference type="GO" id="GO:0006355">
    <property type="term" value="P:regulation of DNA-templated transcription"/>
    <property type="evidence" value="ECO:0007669"/>
    <property type="project" value="InterPro"/>
</dbReference>
<dbReference type="EMBL" id="JAGIQL010000089">
    <property type="protein sequence ID" value="MBP0459869.1"/>
    <property type="molecule type" value="Genomic_DNA"/>
</dbReference>
<feature type="DNA-binding region" description="OmpR/PhoB-type" evidence="2">
    <location>
        <begin position="145"/>
        <end position="240"/>
    </location>
</feature>
<dbReference type="Gene3D" id="1.10.10.10">
    <property type="entry name" value="Winged helix-like DNA-binding domain superfamily/Winged helix DNA-binding domain"/>
    <property type="match status" value="1"/>
</dbReference>
<evidence type="ECO:0000256" key="2">
    <source>
        <dbReference type="PROSITE-ProRule" id="PRU01091"/>
    </source>
</evidence>
<comment type="caution">
    <text evidence="4">The sequence shown here is derived from an EMBL/GenBank/DDBJ whole genome shotgun (WGS) entry which is preliminary data.</text>
</comment>
<dbReference type="PANTHER" id="PTHR40082:SF1">
    <property type="entry name" value="BLR5956 PROTEIN"/>
    <property type="match status" value="1"/>
</dbReference>
<gene>
    <name evidence="4" type="ORF">JFN87_20570</name>
</gene>
<accession>A0A940MBG4</accession>
<dbReference type="SUPFAM" id="SSF46894">
    <property type="entry name" value="C-terminal effector domain of the bipartite response regulators"/>
    <property type="match status" value="1"/>
</dbReference>
<dbReference type="InterPro" id="IPR039793">
    <property type="entry name" value="UROS/Hem4"/>
</dbReference>
<keyword evidence="1 2" id="KW-0238">DNA-binding</keyword>
<dbReference type="GO" id="GO:0003677">
    <property type="term" value="F:DNA binding"/>
    <property type="evidence" value="ECO:0007669"/>
    <property type="project" value="UniProtKB-UniRule"/>
</dbReference>
<dbReference type="SUPFAM" id="SSF69618">
    <property type="entry name" value="HemD-like"/>
    <property type="match status" value="1"/>
</dbReference>
<dbReference type="GO" id="GO:0004852">
    <property type="term" value="F:uroporphyrinogen-III synthase activity"/>
    <property type="evidence" value="ECO:0007669"/>
    <property type="project" value="InterPro"/>
</dbReference>
<dbReference type="Gene3D" id="3.40.50.10090">
    <property type="match status" value="1"/>
</dbReference>
<protein>
    <submittedName>
        <fullName evidence="4">Winged helix-turn-helix domain-containing protein</fullName>
    </submittedName>
</protein>
<dbReference type="Pfam" id="PF00486">
    <property type="entry name" value="Trans_reg_C"/>
    <property type="match status" value="1"/>
</dbReference>
<name>A0A940MBG4_9ACTN</name>
<feature type="domain" description="OmpR/PhoB-type" evidence="3">
    <location>
        <begin position="145"/>
        <end position="240"/>
    </location>
</feature>
<dbReference type="CDD" id="cd00383">
    <property type="entry name" value="trans_reg_C"/>
    <property type="match status" value="1"/>
</dbReference>
<proteinExistence type="predicted"/>
<dbReference type="Proteomes" id="UP000670475">
    <property type="component" value="Unassembled WGS sequence"/>
</dbReference>
<evidence type="ECO:0000313" key="5">
    <source>
        <dbReference type="Proteomes" id="UP000670475"/>
    </source>
</evidence>
<dbReference type="InterPro" id="IPR036388">
    <property type="entry name" value="WH-like_DNA-bd_sf"/>
</dbReference>
<keyword evidence="5" id="KW-1185">Reference proteome</keyword>
<dbReference type="SMART" id="SM00862">
    <property type="entry name" value="Trans_reg_C"/>
    <property type="match status" value="1"/>
</dbReference>
<dbReference type="PROSITE" id="PS51755">
    <property type="entry name" value="OMPR_PHOB"/>
    <property type="match status" value="1"/>
</dbReference>
<dbReference type="InterPro" id="IPR001867">
    <property type="entry name" value="OmpR/PhoB-type_DNA-bd"/>
</dbReference>
<dbReference type="InterPro" id="IPR016032">
    <property type="entry name" value="Sig_transdc_resp-reg_C-effctor"/>
</dbReference>